<dbReference type="EMBL" id="JAKRKC020000001">
    <property type="protein sequence ID" value="MCK2213576.1"/>
    <property type="molecule type" value="Genomic_DNA"/>
</dbReference>
<evidence type="ECO:0000313" key="2">
    <source>
        <dbReference type="EMBL" id="MCK2213576.1"/>
    </source>
</evidence>
<feature type="signal peptide" evidence="1">
    <location>
        <begin position="1"/>
        <end position="28"/>
    </location>
</feature>
<evidence type="ECO:0008006" key="4">
    <source>
        <dbReference type="Google" id="ProtNLM"/>
    </source>
</evidence>
<evidence type="ECO:0000256" key="1">
    <source>
        <dbReference type="SAM" id="SignalP"/>
    </source>
</evidence>
<feature type="chain" id="PRO_5046466850" description="Secreted protein" evidence="1">
    <location>
        <begin position="29"/>
        <end position="112"/>
    </location>
</feature>
<dbReference type="Proteomes" id="UP001317259">
    <property type="component" value="Unassembled WGS sequence"/>
</dbReference>
<gene>
    <name evidence="2" type="ORF">MF672_007180</name>
</gene>
<protein>
    <recommendedName>
        <fullName evidence="4">Secreted protein</fullName>
    </recommendedName>
</protein>
<evidence type="ECO:0000313" key="3">
    <source>
        <dbReference type="Proteomes" id="UP001317259"/>
    </source>
</evidence>
<sequence length="112" mass="11454">MFSRTRRILGVALLALAAAIAAGAPASADEEITSDIQLPRELRFCTPGGLGLPMLDGLLGQVMGCGGPAARPASAGIPDRPMSAYEHQMWLEAAATADELPPRAGWSGAGTP</sequence>
<proteinExistence type="predicted"/>
<reference evidence="2 3" key="1">
    <citation type="submission" date="2022-04" db="EMBL/GenBank/DDBJ databases">
        <title>Genome draft of Actinomadura sp. ATCC 31491.</title>
        <authorList>
            <person name="Shi X."/>
            <person name="Du Y."/>
        </authorList>
    </citation>
    <scope>NUCLEOTIDE SEQUENCE [LARGE SCALE GENOMIC DNA]</scope>
    <source>
        <strain evidence="2 3">ATCC 31491</strain>
    </source>
</reference>
<keyword evidence="1" id="KW-0732">Signal</keyword>
<dbReference type="RefSeq" id="WP_242378191.1">
    <property type="nucleotide sequence ID" value="NZ_JAKRKC020000001.1"/>
</dbReference>
<accession>A0ABT0FMR7</accession>
<name>A0ABT0FMR7_9ACTN</name>
<keyword evidence="3" id="KW-1185">Reference proteome</keyword>
<organism evidence="2 3">
    <name type="scientific">Actinomadura luzonensis</name>
    <dbReference type="NCBI Taxonomy" id="2805427"/>
    <lineage>
        <taxon>Bacteria</taxon>
        <taxon>Bacillati</taxon>
        <taxon>Actinomycetota</taxon>
        <taxon>Actinomycetes</taxon>
        <taxon>Streptosporangiales</taxon>
        <taxon>Thermomonosporaceae</taxon>
        <taxon>Actinomadura</taxon>
    </lineage>
</organism>
<comment type="caution">
    <text evidence="2">The sequence shown here is derived from an EMBL/GenBank/DDBJ whole genome shotgun (WGS) entry which is preliminary data.</text>
</comment>